<organism evidence="1 2">
    <name type="scientific">Bradyrhizobium sacchari</name>
    <dbReference type="NCBI Taxonomy" id="1399419"/>
    <lineage>
        <taxon>Bacteria</taxon>
        <taxon>Pseudomonadati</taxon>
        <taxon>Pseudomonadota</taxon>
        <taxon>Alphaproteobacteria</taxon>
        <taxon>Hyphomicrobiales</taxon>
        <taxon>Nitrobacteraceae</taxon>
        <taxon>Bradyrhizobium</taxon>
    </lineage>
</organism>
<evidence type="ECO:0000313" key="1">
    <source>
        <dbReference type="EMBL" id="TWB72410.1"/>
    </source>
</evidence>
<dbReference type="EMBL" id="VITW01000006">
    <property type="protein sequence ID" value="TWB72410.1"/>
    <property type="molecule type" value="Genomic_DNA"/>
</dbReference>
<gene>
    <name evidence="1" type="ORF">FBZ95_106125</name>
</gene>
<dbReference type="OrthoDB" id="8254854at2"/>
<dbReference type="AlphaFoldDB" id="A0A560IRJ1"/>
<keyword evidence="2" id="KW-1185">Reference proteome</keyword>
<accession>A0A560IRJ1</accession>
<comment type="caution">
    <text evidence="1">The sequence shown here is derived from an EMBL/GenBank/DDBJ whole genome shotgun (WGS) entry which is preliminary data.</text>
</comment>
<dbReference type="RefSeq" id="WP_136615760.1">
    <property type="nucleotide sequence ID" value="NZ_LWIG01000062.1"/>
</dbReference>
<sequence>MPHCESLQPEERDNRRSIADAVDLLHQHAAFDGGHTVKIRIGGLRLPSQDIVGLVAVCAENAAAETSFIVTLPTCKKIRARSHSREDLEEFDIFQFGGATVHGNGNVELVDGTRLRAVDVIPVLLPYNLTELDWVILRRTIEMKGAEQECYTYSIPFDRPVKAFDCRNLPLRGTAPPVKEILRYIAKREPTLKRLSRQKVDETLRKFGMWRPRTRRLQSVAAG</sequence>
<evidence type="ECO:0000313" key="2">
    <source>
        <dbReference type="Proteomes" id="UP000315914"/>
    </source>
</evidence>
<name>A0A560IRJ1_9BRAD</name>
<reference evidence="1 2" key="1">
    <citation type="submission" date="2019-06" db="EMBL/GenBank/DDBJ databases">
        <title>Genomic Encyclopedia of Type Strains, Phase IV (KMG-V): Genome sequencing to study the core and pangenomes of soil and plant-associated prokaryotes.</title>
        <authorList>
            <person name="Whitman W."/>
        </authorList>
    </citation>
    <scope>NUCLEOTIDE SEQUENCE [LARGE SCALE GENOMIC DNA]</scope>
    <source>
        <strain evidence="1 2">BR 10556</strain>
    </source>
</reference>
<dbReference type="Proteomes" id="UP000315914">
    <property type="component" value="Unassembled WGS sequence"/>
</dbReference>
<proteinExistence type="predicted"/>
<dbReference type="STRING" id="1399419.A5906_14915"/>
<protein>
    <submittedName>
        <fullName evidence="1">Uncharacterized protein</fullName>
    </submittedName>
</protein>